<evidence type="ECO:0008006" key="4">
    <source>
        <dbReference type="Google" id="ProtNLM"/>
    </source>
</evidence>
<keyword evidence="1" id="KW-1133">Transmembrane helix</keyword>
<organism evidence="3">
    <name type="scientific">Zooxanthella nutricula</name>
    <dbReference type="NCBI Taxonomy" id="1333877"/>
    <lineage>
        <taxon>Eukaryota</taxon>
        <taxon>Sar</taxon>
        <taxon>Alveolata</taxon>
        <taxon>Dinophyceae</taxon>
        <taxon>Peridiniales</taxon>
        <taxon>Peridiniales incertae sedis</taxon>
        <taxon>Zooxanthella</taxon>
    </lineage>
</organism>
<gene>
    <name evidence="3" type="ORF">BRAN1462_LOCUS3309</name>
</gene>
<name>A0A7S2MPP4_9DINO</name>
<protein>
    <recommendedName>
        <fullName evidence="4">Protein S-acyltransferase</fullName>
    </recommendedName>
</protein>
<feature type="transmembrane region" description="Helical" evidence="1">
    <location>
        <begin position="161"/>
        <end position="182"/>
    </location>
</feature>
<feature type="transmembrane region" description="Helical" evidence="1">
    <location>
        <begin position="194"/>
        <end position="216"/>
    </location>
</feature>
<keyword evidence="2" id="KW-0732">Signal</keyword>
<evidence type="ECO:0000313" key="3">
    <source>
        <dbReference type="EMBL" id="CAD9495507.1"/>
    </source>
</evidence>
<dbReference type="AlphaFoldDB" id="A0A7S2MPP4"/>
<dbReference type="EMBL" id="HBGW01005030">
    <property type="protein sequence ID" value="CAD9495507.1"/>
    <property type="molecule type" value="Transcribed_RNA"/>
</dbReference>
<feature type="chain" id="PRO_5030811373" description="Protein S-acyltransferase" evidence="2">
    <location>
        <begin position="18"/>
        <end position="272"/>
    </location>
</feature>
<keyword evidence="1" id="KW-0472">Membrane</keyword>
<feature type="signal peptide" evidence="2">
    <location>
        <begin position="1"/>
        <end position="17"/>
    </location>
</feature>
<proteinExistence type="predicted"/>
<accession>A0A7S2MPP4</accession>
<sequence length="272" mass="29220">MVTLVCVASAAVLFVVARRPRAQRDRRRSIGMYHCCRSIARVGIECHTSYSKCCECLGGNACHAPFGKYVLLSGAFNFPAVTCAAFSFVGPDVRECTAAPLPTLCGVDVALGLAHFGAACYLQRRLLAAISAAHGPAGWKGIAPKELKRQANGVIMFDHGFRLYICVFVGSFALQCVGFTWINACDPDSQLPWAATILLAMFGLVAVGFFCLWFMALECGACLDNLAEDVMCEAHAAEHALARAPMAGASWARQMGSYPGHAAEETEPLFRL</sequence>
<keyword evidence="1" id="KW-0812">Transmembrane</keyword>
<evidence type="ECO:0000256" key="1">
    <source>
        <dbReference type="SAM" id="Phobius"/>
    </source>
</evidence>
<reference evidence="3" key="1">
    <citation type="submission" date="2021-01" db="EMBL/GenBank/DDBJ databases">
        <authorList>
            <person name="Corre E."/>
            <person name="Pelletier E."/>
            <person name="Niang G."/>
            <person name="Scheremetjew M."/>
            <person name="Finn R."/>
            <person name="Kale V."/>
            <person name="Holt S."/>
            <person name="Cochrane G."/>
            <person name="Meng A."/>
            <person name="Brown T."/>
            <person name="Cohen L."/>
        </authorList>
    </citation>
    <scope>NUCLEOTIDE SEQUENCE</scope>
    <source>
        <strain evidence="3">RCC3387</strain>
    </source>
</reference>
<evidence type="ECO:0000256" key="2">
    <source>
        <dbReference type="SAM" id="SignalP"/>
    </source>
</evidence>